<dbReference type="Proteomes" id="UP000054560">
    <property type="component" value="Unassembled WGS sequence"/>
</dbReference>
<feature type="region of interest" description="Disordered" evidence="1">
    <location>
        <begin position="170"/>
        <end position="221"/>
    </location>
</feature>
<organism evidence="2 3">
    <name type="scientific">Sphaeroforma arctica JP610</name>
    <dbReference type="NCBI Taxonomy" id="667725"/>
    <lineage>
        <taxon>Eukaryota</taxon>
        <taxon>Ichthyosporea</taxon>
        <taxon>Ichthyophonida</taxon>
        <taxon>Sphaeroforma</taxon>
    </lineage>
</organism>
<feature type="compositionally biased region" description="Polar residues" evidence="1">
    <location>
        <begin position="170"/>
        <end position="188"/>
    </location>
</feature>
<feature type="compositionally biased region" description="Low complexity" evidence="1">
    <location>
        <begin position="72"/>
        <end position="93"/>
    </location>
</feature>
<dbReference type="GeneID" id="25909364"/>
<accession>A0A0L0FQB1</accession>
<evidence type="ECO:0000256" key="1">
    <source>
        <dbReference type="SAM" id="MobiDB-lite"/>
    </source>
</evidence>
<sequence length="262" mass="28698">MQTTKFVHITPPFSCLIHNSFYLYIPDIQVQTTVPDQDTSIFNWNFIETFANNSTTATDFKRSVSHFESSIFHSSSDHNSTPSSPTVSPTHSPVFRRSNPGAIHELHNQSAATGHPSGSRIGTDNTEVKAGGVVRTNTHATIHANAKAYTPSHSSQLLRPQPTIRTAKSVNATPSQHPMFNRLQGDNGNHSRDRIPSEDDGDVLFSNNASKSPADSPRVAGTSERAMKFLGLDDQHDDTYGDGPPPSPLEALTKKFILPLLW</sequence>
<evidence type="ECO:0000313" key="3">
    <source>
        <dbReference type="Proteomes" id="UP000054560"/>
    </source>
</evidence>
<dbReference type="AlphaFoldDB" id="A0A0L0FQB1"/>
<keyword evidence="3" id="KW-1185">Reference proteome</keyword>
<evidence type="ECO:0000313" key="2">
    <source>
        <dbReference type="EMBL" id="KNC78721.1"/>
    </source>
</evidence>
<dbReference type="EMBL" id="KQ242437">
    <property type="protein sequence ID" value="KNC78721.1"/>
    <property type="molecule type" value="Genomic_DNA"/>
</dbReference>
<name>A0A0L0FQB1_9EUKA</name>
<reference evidence="2 3" key="1">
    <citation type="submission" date="2011-02" db="EMBL/GenBank/DDBJ databases">
        <title>The Genome Sequence of Sphaeroforma arctica JP610.</title>
        <authorList>
            <consortium name="The Broad Institute Genome Sequencing Platform"/>
            <person name="Russ C."/>
            <person name="Cuomo C."/>
            <person name="Young S.K."/>
            <person name="Zeng Q."/>
            <person name="Gargeya S."/>
            <person name="Alvarado L."/>
            <person name="Berlin A."/>
            <person name="Chapman S.B."/>
            <person name="Chen Z."/>
            <person name="Freedman E."/>
            <person name="Gellesch M."/>
            <person name="Goldberg J."/>
            <person name="Griggs A."/>
            <person name="Gujja S."/>
            <person name="Heilman E."/>
            <person name="Heiman D."/>
            <person name="Howarth C."/>
            <person name="Mehta T."/>
            <person name="Neiman D."/>
            <person name="Pearson M."/>
            <person name="Roberts A."/>
            <person name="Saif S."/>
            <person name="Shea T."/>
            <person name="Shenoy N."/>
            <person name="Sisk P."/>
            <person name="Stolte C."/>
            <person name="Sykes S."/>
            <person name="White J."/>
            <person name="Yandava C."/>
            <person name="Burger G."/>
            <person name="Gray M.W."/>
            <person name="Holland P.W.H."/>
            <person name="King N."/>
            <person name="Lang F.B.F."/>
            <person name="Roger A.J."/>
            <person name="Ruiz-Trillo I."/>
            <person name="Haas B."/>
            <person name="Nusbaum C."/>
            <person name="Birren B."/>
        </authorList>
    </citation>
    <scope>NUCLEOTIDE SEQUENCE [LARGE SCALE GENOMIC DNA]</scope>
    <source>
        <strain evidence="2 3">JP610</strain>
    </source>
</reference>
<dbReference type="RefSeq" id="XP_014152623.1">
    <property type="nucleotide sequence ID" value="XM_014297148.1"/>
</dbReference>
<gene>
    <name evidence="2" type="ORF">SARC_08860</name>
</gene>
<protein>
    <submittedName>
        <fullName evidence="2">Uncharacterized protein</fullName>
    </submittedName>
</protein>
<proteinExistence type="predicted"/>
<feature type="region of interest" description="Disordered" evidence="1">
    <location>
        <begin position="72"/>
        <end position="99"/>
    </location>
</feature>